<dbReference type="EMBL" id="PIPO01000003">
    <property type="protein sequence ID" value="RUO33288.1"/>
    <property type="molecule type" value="Genomic_DNA"/>
</dbReference>
<name>A0A432WHN0_9GAMM</name>
<sequence>MPTYPTSTGAMVLILASLLGVGISLYYYLVPMTGVTGTEGALLVVISSLVLTLCGIILLKVHTGSPAIAVRVLVLLGALGTIAAAWFLHAFWLVAVMLVAFVGVIIDFLPLKEDRK</sequence>
<evidence type="ECO:0000313" key="2">
    <source>
        <dbReference type="EMBL" id="RUO33288.1"/>
    </source>
</evidence>
<evidence type="ECO:0000256" key="1">
    <source>
        <dbReference type="SAM" id="Phobius"/>
    </source>
</evidence>
<proteinExistence type="predicted"/>
<protein>
    <submittedName>
        <fullName evidence="2">Uncharacterized protein</fullName>
    </submittedName>
</protein>
<evidence type="ECO:0000313" key="3">
    <source>
        <dbReference type="Proteomes" id="UP000287823"/>
    </source>
</evidence>
<accession>A0A432WHN0</accession>
<keyword evidence="1" id="KW-1133">Transmembrane helix</keyword>
<dbReference type="AlphaFoldDB" id="A0A432WHN0"/>
<keyword evidence="1" id="KW-0472">Membrane</keyword>
<dbReference type="RefSeq" id="WP_126799005.1">
    <property type="nucleotide sequence ID" value="NZ_PIPO01000003.1"/>
</dbReference>
<organism evidence="2 3">
    <name type="scientific">Aliidiomarina soli</name>
    <dbReference type="NCBI Taxonomy" id="1928574"/>
    <lineage>
        <taxon>Bacteria</taxon>
        <taxon>Pseudomonadati</taxon>
        <taxon>Pseudomonadota</taxon>
        <taxon>Gammaproteobacteria</taxon>
        <taxon>Alteromonadales</taxon>
        <taxon>Idiomarinaceae</taxon>
        <taxon>Aliidiomarina</taxon>
    </lineage>
</organism>
<feature type="transmembrane region" description="Helical" evidence="1">
    <location>
        <begin position="41"/>
        <end position="61"/>
    </location>
</feature>
<keyword evidence="3" id="KW-1185">Reference proteome</keyword>
<reference evidence="2 3" key="1">
    <citation type="journal article" date="2011" name="Front. Microbiol.">
        <title>Genomic signatures of strain selection and enhancement in Bacillus atrophaeus var. globigii, a historical biowarfare simulant.</title>
        <authorList>
            <person name="Gibbons H.S."/>
            <person name="Broomall S.M."/>
            <person name="McNew L.A."/>
            <person name="Daligault H."/>
            <person name="Chapman C."/>
            <person name="Bruce D."/>
            <person name="Karavis M."/>
            <person name="Krepps M."/>
            <person name="McGregor P.A."/>
            <person name="Hong C."/>
            <person name="Park K.H."/>
            <person name="Akmal A."/>
            <person name="Feldman A."/>
            <person name="Lin J.S."/>
            <person name="Chang W.E."/>
            <person name="Higgs B.W."/>
            <person name="Demirev P."/>
            <person name="Lindquist J."/>
            <person name="Liem A."/>
            <person name="Fochler E."/>
            <person name="Read T.D."/>
            <person name="Tapia R."/>
            <person name="Johnson S."/>
            <person name="Bishop-Lilly K.A."/>
            <person name="Detter C."/>
            <person name="Han C."/>
            <person name="Sozhamannan S."/>
            <person name="Rosenzweig C.N."/>
            <person name="Skowronski E.W."/>
        </authorList>
    </citation>
    <scope>NUCLEOTIDE SEQUENCE [LARGE SCALE GENOMIC DNA]</scope>
    <source>
        <strain evidence="2 3">Y4G10-17</strain>
    </source>
</reference>
<gene>
    <name evidence="2" type="ORF">CWE14_08685</name>
</gene>
<dbReference type="Proteomes" id="UP000287823">
    <property type="component" value="Unassembled WGS sequence"/>
</dbReference>
<keyword evidence="1" id="KW-0812">Transmembrane</keyword>
<comment type="caution">
    <text evidence="2">The sequence shown here is derived from an EMBL/GenBank/DDBJ whole genome shotgun (WGS) entry which is preliminary data.</text>
</comment>
<feature type="transmembrane region" description="Helical" evidence="1">
    <location>
        <begin position="12"/>
        <end position="29"/>
    </location>
</feature>
<feature type="transmembrane region" description="Helical" evidence="1">
    <location>
        <begin position="68"/>
        <end position="86"/>
    </location>
</feature>
<feature type="transmembrane region" description="Helical" evidence="1">
    <location>
        <begin position="92"/>
        <end position="111"/>
    </location>
</feature>